<sequence length="299" mass="35525">MIKWKHQDVMKENIINIQIILYFSSGHLPKLLSSIKNLDVKDQKVCFFLVDQSENENEYNKVLKEWKNFKEINGISLKLSKQRNYGFGKGHNEIYRKNKKVYKDFFIILNPDSILHSDLIINISRYLDSLKDIRWGLLELKQFPSENPKSYNPVTLETNWASGAGTIINCNAFKKVGMFDENIFMYGEDVDLSIRMRIAHYLVLTLPNAKFTHLTKDTDISKESDFTRVNKQAAELYLRYKFAKDSDVKAYMKLFGEEDPHFEEIVKKYKSMRRKLKKRTFYKDFVDKNQDYTNFRWVL</sequence>
<dbReference type="SUPFAM" id="SSF53448">
    <property type="entry name" value="Nucleotide-diphospho-sugar transferases"/>
    <property type="match status" value="1"/>
</dbReference>
<name>A0A847D1D4_9BACT</name>
<evidence type="ECO:0000313" key="1">
    <source>
        <dbReference type="EMBL" id="NLD25534.1"/>
    </source>
</evidence>
<dbReference type="PANTHER" id="PTHR43179">
    <property type="entry name" value="RHAMNOSYLTRANSFERASE WBBL"/>
    <property type="match status" value="1"/>
</dbReference>
<dbReference type="AlphaFoldDB" id="A0A847D1D4"/>
<dbReference type="InterPro" id="IPR029044">
    <property type="entry name" value="Nucleotide-diphossugar_trans"/>
</dbReference>
<reference evidence="1 2" key="1">
    <citation type="journal article" date="2020" name="Biotechnol. Biofuels">
        <title>New insights from the biogas microbiome by comprehensive genome-resolved metagenomics of nearly 1600 species originating from multiple anaerobic digesters.</title>
        <authorList>
            <person name="Campanaro S."/>
            <person name="Treu L."/>
            <person name="Rodriguez-R L.M."/>
            <person name="Kovalovszki A."/>
            <person name="Ziels R.M."/>
            <person name="Maus I."/>
            <person name="Zhu X."/>
            <person name="Kougias P.G."/>
            <person name="Basile A."/>
            <person name="Luo G."/>
            <person name="Schluter A."/>
            <person name="Konstantinidis K.T."/>
            <person name="Angelidaki I."/>
        </authorList>
    </citation>
    <scope>NUCLEOTIDE SEQUENCE [LARGE SCALE GENOMIC DNA]</scope>
    <source>
        <strain evidence="1">AS06rmzACSIP_65</strain>
    </source>
</reference>
<dbReference type="Proteomes" id="UP000545876">
    <property type="component" value="Unassembled WGS sequence"/>
</dbReference>
<dbReference type="Gene3D" id="3.90.550.10">
    <property type="entry name" value="Spore Coat Polysaccharide Biosynthesis Protein SpsA, Chain A"/>
    <property type="match status" value="1"/>
</dbReference>
<evidence type="ECO:0000313" key="2">
    <source>
        <dbReference type="Proteomes" id="UP000545876"/>
    </source>
</evidence>
<dbReference type="EMBL" id="JAAZBX010000010">
    <property type="protein sequence ID" value="NLD25534.1"/>
    <property type="molecule type" value="Genomic_DNA"/>
</dbReference>
<organism evidence="1 2">
    <name type="scientific">Candidatus Dojkabacteria bacterium</name>
    <dbReference type="NCBI Taxonomy" id="2099670"/>
    <lineage>
        <taxon>Bacteria</taxon>
        <taxon>Candidatus Dojkabacteria</taxon>
    </lineage>
</organism>
<dbReference type="PANTHER" id="PTHR43179:SF7">
    <property type="entry name" value="RHAMNOSYLTRANSFERASE WBBL"/>
    <property type="match status" value="1"/>
</dbReference>
<comment type="caution">
    <text evidence="1">The sequence shown here is derived from an EMBL/GenBank/DDBJ whole genome shotgun (WGS) entry which is preliminary data.</text>
</comment>
<proteinExistence type="predicted"/>
<protein>
    <recommendedName>
        <fullName evidence="3">Glycosyltransferase family 2 protein</fullName>
    </recommendedName>
</protein>
<gene>
    <name evidence="1" type="ORF">GX656_02740</name>
</gene>
<accession>A0A847D1D4</accession>
<evidence type="ECO:0008006" key="3">
    <source>
        <dbReference type="Google" id="ProtNLM"/>
    </source>
</evidence>